<feature type="domain" description="CoA carboxyltransferase C-terminal" evidence="2">
    <location>
        <begin position="660"/>
        <end position="975"/>
    </location>
</feature>
<dbReference type="GO" id="GO:0006633">
    <property type="term" value="P:fatty acid biosynthetic process"/>
    <property type="evidence" value="ECO:0007669"/>
    <property type="project" value="InterPro"/>
</dbReference>
<protein>
    <submittedName>
        <fullName evidence="3">Acetyl-CoA carboxylase, partial</fullName>
        <ecNumber evidence="3">6.4.1.2</ecNumber>
    </submittedName>
</protein>
<name>D7FZG6_ECTSI</name>
<dbReference type="EC" id="6.4.1.2" evidence="3"/>
<dbReference type="GO" id="GO:0005524">
    <property type="term" value="F:ATP binding"/>
    <property type="evidence" value="ECO:0007669"/>
    <property type="project" value="InterPro"/>
</dbReference>
<dbReference type="InParanoid" id="D7FZG6"/>
<dbReference type="InterPro" id="IPR049076">
    <property type="entry name" value="ACCA"/>
</dbReference>
<dbReference type="InterPro" id="IPR029045">
    <property type="entry name" value="ClpP/crotonase-like_dom_sf"/>
</dbReference>
<dbReference type="Pfam" id="PF01039">
    <property type="entry name" value="Carboxyl_trans"/>
    <property type="match status" value="1"/>
</dbReference>
<reference evidence="3 4" key="1">
    <citation type="journal article" date="2010" name="Nature">
        <title>The Ectocarpus genome and the independent evolution of multicellularity in brown algae.</title>
        <authorList>
            <person name="Cock J.M."/>
            <person name="Sterck L."/>
            <person name="Rouze P."/>
            <person name="Scornet D."/>
            <person name="Allen A.E."/>
            <person name="Amoutzias G."/>
            <person name="Anthouard V."/>
            <person name="Artiguenave F."/>
            <person name="Aury J.M."/>
            <person name="Badger J.H."/>
            <person name="Beszteri B."/>
            <person name="Billiau K."/>
            <person name="Bonnet E."/>
            <person name="Bothwell J.H."/>
            <person name="Bowler C."/>
            <person name="Boyen C."/>
            <person name="Brownlee C."/>
            <person name="Carrano C.J."/>
            <person name="Charrier B."/>
            <person name="Cho G.Y."/>
            <person name="Coelho S.M."/>
            <person name="Collen J."/>
            <person name="Corre E."/>
            <person name="Da Silva C."/>
            <person name="Delage L."/>
            <person name="Delaroque N."/>
            <person name="Dittami S.M."/>
            <person name="Doulbeau S."/>
            <person name="Elias M."/>
            <person name="Farnham G."/>
            <person name="Gachon C.M."/>
            <person name="Gschloessl B."/>
            <person name="Heesch S."/>
            <person name="Jabbari K."/>
            <person name="Jubin C."/>
            <person name="Kawai H."/>
            <person name="Kimura K."/>
            <person name="Kloareg B."/>
            <person name="Kupper F.C."/>
            <person name="Lang D."/>
            <person name="Le Bail A."/>
            <person name="Leblanc C."/>
            <person name="Lerouge P."/>
            <person name="Lohr M."/>
            <person name="Lopez P.J."/>
            <person name="Martens C."/>
            <person name="Maumus F."/>
            <person name="Michel G."/>
            <person name="Miranda-Saavedra D."/>
            <person name="Morales J."/>
            <person name="Moreau H."/>
            <person name="Motomura T."/>
            <person name="Nagasato C."/>
            <person name="Napoli C.A."/>
            <person name="Nelson D.R."/>
            <person name="Nyvall-Collen P."/>
            <person name="Peters A.F."/>
            <person name="Pommier C."/>
            <person name="Potin P."/>
            <person name="Poulain J."/>
            <person name="Quesneville H."/>
            <person name="Read B."/>
            <person name="Rensing S.A."/>
            <person name="Ritter A."/>
            <person name="Rousvoal S."/>
            <person name="Samanta M."/>
            <person name="Samson G."/>
            <person name="Schroeder D.C."/>
            <person name="Segurens B."/>
            <person name="Strittmatter M."/>
            <person name="Tonon T."/>
            <person name="Tregear J.W."/>
            <person name="Valentin K."/>
            <person name="von Dassow P."/>
            <person name="Yamagishi T."/>
            <person name="Van de Peer Y."/>
            <person name="Wincker P."/>
        </authorList>
    </citation>
    <scope>NUCLEOTIDE SEQUENCE [LARGE SCALE GENOMIC DNA]</scope>
    <source>
        <strain evidence="4">Ec32 / CCAP1310/4</strain>
    </source>
</reference>
<accession>D7FZG6</accession>
<dbReference type="GO" id="GO:0003989">
    <property type="term" value="F:acetyl-CoA carboxylase activity"/>
    <property type="evidence" value="ECO:0007669"/>
    <property type="project" value="UniProtKB-EC"/>
</dbReference>
<evidence type="ECO:0000259" key="1">
    <source>
        <dbReference type="PROSITE" id="PS50980"/>
    </source>
</evidence>
<dbReference type="STRING" id="2880.D7FZG6"/>
<proteinExistence type="predicted"/>
<sequence>MASLTDEKVAELAKIIQDVKDADTGKGTDGEAVNVLHVALMKSPESMAHEEGAVADVIAQCEAVFQRNQAALKNAGVRMVSLLFQTDGARQPRYLSFRECMDYKEDPVRRDMRPSFPYIFELGRLDVNYKLERLPTVGRNSQIYLGVERGGALKRATPQTLFLRAISHRPETYTMEGANQALLMAMDELERAMLDSRVNPACSSRIFLHMMPELNAVPGDVVAEWKNVMDTMISRHATRLLKLRVDEIEVKARISPDESSGKITPVRLMASSMSGQWLRVDGFQEYPDPITGVTKQWCSLTQGGDICMLNPYPASNSVQIRRAAARRIGTTYAPDFLGLMEVGLIGMWSEFLSELKDAAGASGTPAYTSMPGQLFESDELVLQSDGTLQKQFRVVGTNKVGMLAWHVMMRTPEYPEGREIVIIANDVTFQSGSFGVAEDDFFLAASEYARKLGLPRIYISSNSGARIGLVEELKPKFKVAWNDESNPAQGFKYLYLNAEDYEALEEGTVNAREVVEGGEKRYALTDIIGQVHGIGVENLRGSGMIAGETSRAYDEAFTLSYVTGRSVGIGAYLVRLGQRTIQMRNGPIILTGFSALNKLLGREVYTSQDQLGGPQVMHPNGVSHLEVGNDQEGVDRILQWLSYVPKTAGSLPVARPVTDPVEREVSVYPTKAPYDPRDLCRGKVGSDGSSWVPGFFDRGSYQEYLSGWGKSVVVGRARIGGIPMGVINVETRLSEQIIPADPANPDSREVIQAQAGQVWFPDSAYKTAQAINDFNRGENLPLMIFANWRGFSGGTRDMYGEILKFGAQIVDALVAYKHPVFVYIPPNGELRGGAWVVIDPTINDQVMEMYADAESRGGILEPPGICEVKFRAADQITKMHELDPVLQGLDGDVPMAGSEEDEQALKKQIKSREDALLPMYLQVAHEFADLHDRSGRMKAKGVVRDILEWKTSREYFYWRVKRRLAENGVRKMFKDADPSMSFDDTTKLMQSLCPDWENDKAVLDWVESDQSSLKEYLAGLRSDAVRRDVTASLSTLTPEQKAKVLEGL</sequence>
<dbReference type="FunFam" id="2.40.460.10:FF:000001">
    <property type="entry name" value="Acetyl-CoA carboxylase 1"/>
    <property type="match status" value="1"/>
</dbReference>
<organism evidence="3 4">
    <name type="scientific">Ectocarpus siliculosus</name>
    <name type="common">Brown alga</name>
    <name type="synonym">Conferva siliculosa</name>
    <dbReference type="NCBI Taxonomy" id="2880"/>
    <lineage>
        <taxon>Eukaryota</taxon>
        <taxon>Sar</taxon>
        <taxon>Stramenopiles</taxon>
        <taxon>Ochrophyta</taxon>
        <taxon>PX clade</taxon>
        <taxon>Phaeophyceae</taxon>
        <taxon>Ectocarpales</taxon>
        <taxon>Ectocarpaceae</taxon>
        <taxon>Ectocarpus</taxon>
    </lineage>
</organism>
<keyword evidence="4" id="KW-1185">Reference proteome</keyword>
<dbReference type="AlphaFoldDB" id="D7FZG6"/>
<dbReference type="InterPro" id="IPR034733">
    <property type="entry name" value="AcCoA_carboxyl_beta"/>
</dbReference>
<dbReference type="PROSITE" id="PS50989">
    <property type="entry name" value="COA_CT_CTER"/>
    <property type="match status" value="1"/>
</dbReference>
<evidence type="ECO:0000259" key="2">
    <source>
        <dbReference type="PROSITE" id="PS50989"/>
    </source>
</evidence>
<dbReference type="Pfam" id="PF08326">
    <property type="entry name" value="ACC_central"/>
    <property type="match status" value="1"/>
</dbReference>
<dbReference type="InterPro" id="IPR011762">
    <property type="entry name" value="COA_CT_N"/>
</dbReference>
<dbReference type="Proteomes" id="UP000002630">
    <property type="component" value="Linkage Group LG33"/>
</dbReference>
<dbReference type="EMBL" id="FN648561">
    <property type="protein sequence ID" value="CBJ32783.1"/>
    <property type="molecule type" value="Genomic_DNA"/>
</dbReference>
<gene>
    <name evidence="3" type="primary">ACC</name>
    <name evidence="3" type="ORF">Esi_0367_0023</name>
</gene>
<dbReference type="Gene3D" id="3.90.226.10">
    <property type="entry name" value="2-enoyl-CoA Hydratase, Chain A, domain 1"/>
    <property type="match status" value="2"/>
</dbReference>
<dbReference type="SUPFAM" id="SSF52096">
    <property type="entry name" value="ClpP/crotonase"/>
    <property type="match status" value="2"/>
</dbReference>
<dbReference type="OrthoDB" id="196847at2759"/>
<dbReference type="Gene3D" id="2.40.460.10">
    <property type="entry name" value="Biotin dependent carboxylase carboxyltransferase"/>
    <property type="match status" value="1"/>
</dbReference>
<dbReference type="FunFam" id="3.90.226.10:FF:000010">
    <property type="entry name" value="acetyl-CoA carboxylase isoform X2"/>
    <property type="match status" value="1"/>
</dbReference>
<keyword evidence="3" id="KW-0436">Ligase</keyword>
<feature type="domain" description="CoA carboxyltransferase N-terminal" evidence="1">
    <location>
        <begin position="311"/>
        <end position="656"/>
    </location>
</feature>
<dbReference type="PROSITE" id="PS50980">
    <property type="entry name" value="COA_CT_NTER"/>
    <property type="match status" value="1"/>
</dbReference>
<dbReference type="InterPro" id="IPR011763">
    <property type="entry name" value="COA_CT_C"/>
</dbReference>
<dbReference type="PANTHER" id="PTHR45728:SF3">
    <property type="entry name" value="ACETYL-COA CARBOXYLASE"/>
    <property type="match status" value="1"/>
</dbReference>
<evidence type="ECO:0000313" key="3">
    <source>
        <dbReference type="EMBL" id="CBJ32783.1"/>
    </source>
</evidence>
<dbReference type="InterPro" id="IPR013537">
    <property type="entry name" value="AcCoA_COase_cen"/>
</dbReference>
<evidence type="ECO:0000313" key="4">
    <source>
        <dbReference type="Proteomes" id="UP000002630"/>
    </source>
</evidence>
<dbReference type="EMBL" id="FN649758">
    <property type="protein sequence ID" value="CBJ32783.1"/>
    <property type="molecule type" value="Genomic_DNA"/>
</dbReference>
<dbReference type="PANTHER" id="PTHR45728">
    <property type="entry name" value="ACETYL-COA CARBOXYLASE, ISOFORM A"/>
    <property type="match status" value="1"/>
</dbReference>